<accession>A0A915XLK8</accession>
<dbReference type="AlphaFoldDB" id="A0A915XLK8"/>
<evidence type="ECO:0000256" key="6">
    <source>
        <dbReference type="ARBA" id="ARBA00035243"/>
    </source>
</evidence>
<comment type="similarity">
    <text evidence="1 7">Belongs to the universal ribosomal protein uL3 family.</text>
</comment>
<dbReference type="InterPro" id="IPR019927">
    <property type="entry name" value="Ribosomal_uL3_bac/org-type"/>
</dbReference>
<keyword evidence="2 7" id="KW-0699">rRNA-binding</keyword>
<dbReference type="Proteomes" id="UP001063350">
    <property type="component" value="Chromosome"/>
</dbReference>
<keyword evidence="3 7" id="KW-0694">RNA-binding</keyword>
<dbReference type="GO" id="GO:0022625">
    <property type="term" value="C:cytosolic large ribosomal subunit"/>
    <property type="evidence" value="ECO:0007669"/>
    <property type="project" value="TreeGrafter"/>
</dbReference>
<dbReference type="KEGG" id="ddu:GF1_23470"/>
<comment type="function">
    <text evidence="7">One of the primary rRNA binding proteins, it binds directly near the 3'-end of the 23S rRNA, where it nucleates assembly of the 50S subunit.</text>
</comment>
<evidence type="ECO:0000256" key="3">
    <source>
        <dbReference type="ARBA" id="ARBA00022884"/>
    </source>
</evidence>
<name>A0A915XLK8_9BACT</name>
<evidence type="ECO:0000256" key="7">
    <source>
        <dbReference type="HAMAP-Rule" id="MF_01325"/>
    </source>
</evidence>
<gene>
    <name evidence="7 8" type="primary">rplC</name>
    <name evidence="8" type="ORF">GF1_23470</name>
</gene>
<evidence type="ECO:0000256" key="2">
    <source>
        <dbReference type="ARBA" id="ARBA00022730"/>
    </source>
</evidence>
<dbReference type="HAMAP" id="MF_01325_B">
    <property type="entry name" value="Ribosomal_uL3_B"/>
    <property type="match status" value="1"/>
</dbReference>
<dbReference type="GO" id="GO:0006412">
    <property type="term" value="P:translation"/>
    <property type="evidence" value="ECO:0007669"/>
    <property type="project" value="UniProtKB-UniRule"/>
</dbReference>
<dbReference type="FunFam" id="2.40.30.10:FF:000004">
    <property type="entry name" value="50S ribosomal protein L3"/>
    <property type="match status" value="1"/>
</dbReference>
<protein>
    <recommendedName>
        <fullName evidence="6 7">Large ribosomal subunit protein uL3</fullName>
    </recommendedName>
</protein>
<keyword evidence="9" id="KW-1185">Reference proteome</keyword>
<dbReference type="EMBL" id="AP024233">
    <property type="protein sequence ID" value="BCO09971.1"/>
    <property type="molecule type" value="Genomic_DNA"/>
</dbReference>
<dbReference type="Pfam" id="PF00297">
    <property type="entry name" value="Ribosomal_L3"/>
    <property type="match status" value="1"/>
</dbReference>
<dbReference type="PANTHER" id="PTHR11229">
    <property type="entry name" value="50S RIBOSOMAL PROTEIN L3"/>
    <property type="match status" value="1"/>
</dbReference>
<dbReference type="InterPro" id="IPR000597">
    <property type="entry name" value="Ribosomal_uL3"/>
</dbReference>
<dbReference type="FunFam" id="3.30.160.810:FF:000001">
    <property type="entry name" value="50S ribosomal protein L3"/>
    <property type="match status" value="1"/>
</dbReference>
<evidence type="ECO:0000256" key="1">
    <source>
        <dbReference type="ARBA" id="ARBA00006540"/>
    </source>
</evidence>
<evidence type="ECO:0000313" key="9">
    <source>
        <dbReference type="Proteomes" id="UP001063350"/>
    </source>
</evidence>
<dbReference type="NCBIfam" id="TIGR03625">
    <property type="entry name" value="L3_bact"/>
    <property type="match status" value="1"/>
</dbReference>
<comment type="subunit">
    <text evidence="7">Part of the 50S ribosomal subunit. Forms a cluster with proteins L14 and L19.</text>
</comment>
<evidence type="ECO:0000313" key="8">
    <source>
        <dbReference type="EMBL" id="BCO09971.1"/>
    </source>
</evidence>
<sequence>MTRVYNEHGRSIPVTVIEAGPCTVLQKKTEDRDGYNAIQVGFLEKKESRINKPLSGHFKRSGGKGFYHIREFRVADPEAFELGQNISVSEILKIGDTVHVTGRSKGRGFQGVMKRHGFSGGRATHGSMFHRAPGSIGCSAWPSRVIKGKKLPGHMGTNKVTMKNLTVVDIREDENVVLLKGAVPGAKNGLISIFTTE</sequence>
<dbReference type="GO" id="GO:0019843">
    <property type="term" value="F:rRNA binding"/>
    <property type="evidence" value="ECO:0007669"/>
    <property type="project" value="UniProtKB-UniRule"/>
</dbReference>
<keyword evidence="4 7" id="KW-0689">Ribosomal protein</keyword>
<keyword evidence="5 7" id="KW-0687">Ribonucleoprotein</keyword>
<dbReference type="InterPro" id="IPR009000">
    <property type="entry name" value="Transl_B-barrel_sf"/>
</dbReference>
<reference evidence="8" key="1">
    <citation type="submission" date="2020-12" db="EMBL/GenBank/DDBJ databases">
        <title>Desulfobium dissulfuricans gen. nov., sp. nov., a novel mesophilic, sulfate-reducing bacterium isolated from a deep-sea hydrothermal vent.</title>
        <authorList>
            <person name="Hashimoto Y."/>
            <person name="Tame A."/>
            <person name="Sawayama S."/>
            <person name="Miyazaki J."/>
            <person name="Takai K."/>
            <person name="Nakagawa S."/>
        </authorList>
    </citation>
    <scope>NUCLEOTIDE SEQUENCE</scope>
    <source>
        <strain evidence="8">GF1</strain>
    </source>
</reference>
<dbReference type="GO" id="GO:0003735">
    <property type="term" value="F:structural constituent of ribosome"/>
    <property type="evidence" value="ECO:0007669"/>
    <property type="project" value="UniProtKB-UniRule"/>
</dbReference>
<dbReference type="Gene3D" id="3.30.160.810">
    <property type="match status" value="1"/>
</dbReference>
<evidence type="ECO:0000256" key="5">
    <source>
        <dbReference type="ARBA" id="ARBA00023274"/>
    </source>
</evidence>
<dbReference type="Gene3D" id="2.40.30.10">
    <property type="entry name" value="Translation factors"/>
    <property type="match status" value="1"/>
</dbReference>
<evidence type="ECO:0000256" key="4">
    <source>
        <dbReference type="ARBA" id="ARBA00022980"/>
    </source>
</evidence>
<dbReference type="SUPFAM" id="SSF50447">
    <property type="entry name" value="Translation proteins"/>
    <property type="match status" value="1"/>
</dbReference>
<organism evidence="8 9">
    <name type="scientific">Desulfolithobacter dissulfuricans</name>
    <dbReference type="NCBI Taxonomy" id="2795293"/>
    <lineage>
        <taxon>Bacteria</taxon>
        <taxon>Pseudomonadati</taxon>
        <taxon>Thermodesulfobacteriota</taxon>
        <taxon>Desulfobulbia</taxon>
        <taxon>Desulfobulbales</taxon>
        <taxon>Desulfobulbaceae</taxon>
        <taxon>Desulfolithobacter</taxon>
    </lineage>
</organism>
<dbReference type="PANTHER" id="PTHR11229:SF16">
    <property type="entry name" value="LARGE RIBOSOMAL SUBUNIT PROTEIN UL3C"/>
    <property type="match status" value="1"/>
</dbReference>
<proteinExistence type="inferred from homology"/>